<dbReference type="EMBL" id="BATL01000048">
    <property type="protein sequence ID" value="GAD76628.1"/>
    <property type="molecule type" value="Genomic_DNA"/>
</dbReference>
<proteinExistence type="predicted"/>
<dbReference type="AlphaFoldDB" id="U3CE80"/>
<sequence>MRLSINKIAALVIIFIIIVMALKIPSVDRTAKRYGDGLYWKDVNYIAVGDNYTTPKNDQILAEDQNGGSVIGFGEDNQHTYLMVDSFLDQRLFVREDYVPNDNGPLTAVALRGALVKSVEYGHRIKLLLEESKKARSKNCKFNNINELSKVEYSYNDSRVTDFFAGYISFHNGAWVYVRRLNDDSFMDLYHRKNVNVECYEITDPHKVLTNNH</sequence>
<accession>U3CE80</accession>
<dbReference type="RefSeq" id="WP_021710375.1">
    <property type="nucleotide sequence ID" value="NZ_BAOB01000198.1"/>
</dbReference>
<reference evidence="1 2" key="1">
    <citation type="submission" date="2013-09" db="EMBL/GenBank/DDBJ databases">
        <title>Whole genome shotgun sequence of Vibrio azureus NBRC 104587.</title>
        <authorList>
            <person name="Isaki S."/>
            <person name="Hosoyama A."/>
            <person name="Numata M."/>
            <person name="Hashimoto M."/>
            <person name="Hosoyama Y."/>
            <person name="Tsuchikane K."/>
            <person name="Noguchi M."/>
            <person name="Hirakata S."/>
            <person name="Ichikawa N."/>
            <person name="Ohji S."/>
            <person name="Yamazoe A."/>
            <person name="Fujita N."/>
        </authorList>
    </citation>
    <scope>NUCLEOTIDE SEQUENCE [LARGE SCALE GENOMIC DNA]</scope>
    <source>
        <strain evidence="1 2">NBRC 104587</strain>
    </source>
</reference>
<organism evidence="1 2">
    <name type="scientific">Vibrio azureus NBRC 104587</name>
    <dbReference type="NCBI Taxonomy" id="1219077"/>
    <lineage>
        <taxon>Bacteria</taxon>
        <taxon>Pseudomonadati</taxon>
        <taxon>Pseudomonadota</taxon>
        <taxon>Gammaproteobacteria</taxon>
        <taxon>Vibrionales</taxon>
        <taxon>Vibrionaceae</taxon>
        <taxon>Vibrio</taxon>
    </lineage>
</organism>
<comment type="caution">
    <text evidence="1">The sequence shown here is derived from an EMBL/GenBank/DDBJ whole genome shotgun (WGS) entry which is preliminary data.</text>
</comment>
<evidence type="ECO:0000313" key="1">
    <source>
        <dbReference type="EMBL" id="GAD76628.1"/>
    </source>
</evidence>
<dbReference type="Proteomes" id="UP000016567">
    <property type="component" value="Unassembled WGS sequence"/>
</dbReference>
<protein>
    <submittedName>
        <fullName evidence="1">Uncharacterized protein</fullName>
    </submittedName>
</protein>
<dbReference type="OrthoDB" id="9910806at2"/>
<evidence type="ECO:0000313" key="2">
    <source>
        <dbReference type="Proteomes" id="UP000016567"/>
    </source>
</evidence>
<dbReference type="STRING" id="1219077.VAZ01S_048_00350"/>
<name>U3CE80_9VIBR</name>
<keyword evidence="2" id="KW-1185">Reference proteome</keyword>
<gene>
    <name evidence="1" type="ORF">VAZ01S_048_00350</name>
</gene>